<protein>
    <submittedName>
        <fullName evidence="2">Uncharacterized protein</fullName>
    </submittedName>
</protein>
<sequence length="723" mass="81345">MADVAKVLYVVILDYEEQLKKEKESFRYTRPVLQSTLQLMGCKARHAFKISQRAFALLRKRHGLLPEGLGTRSSEKECVKSWDVRFAETEVWNHLNSSKDGDNKNIPFEIYKRRTTLFVKRETFLDVVCKALTEYKYVSPNQRADLLLACRIRERKESVTVLLCGTSGCGKSTLSALLGSRLGITTVISTDSIRHMMRSFADEKQNPLLWASTYHAGECLDPVAVAEAKVKRKAKKLAGNPHSHLKDEVLESSSIGKFDGQPSDRSTELLSQKQMAVEGYKAQSEMVIDSLDRLITAWEERKESVVVEGVHLSLNFVMGLMKKHPSIVPFMIYITNEDKHLERFAVRAKYMTLDPAKNKYVKYIRNIRTIQEYLCKRADKHLIPKINNTNVDKSVAAIHATVFSCLRRREVGEQLYDPVRNTVPVIDEEYRNQCAANSLSSKCMFQLIQRKGSSRNLMALINTDGSVAKAWPFDPIDYASGRPLLGPRDENGLGIPMYGPLQIDKAEPVNLQFGFYGISAWPTDGGTSRAGSVDESKADGTDTSKYLSSCCSSPRFSDGPSKELKEDISVHGSDEEVDDPQELGSDEDFSEDGDKQIHEEVGSVDEESTKSDEEYDDLAMLDVHHGYWSEDDLEYMYKTGSIYKGQTSARAIDRYRHNVDLFLRSKSESSKSLCSYTSLLKEKERNIRTSGSMKMKKRSLSIPAMRKHSSGVDGPLLSGASQG</sequence>
<feature type="region of interest" description="Disordered" evidence="1">
    <location>
        <begin position="687"/>
        <end position="723"/>
    </location>
</feature>
<name>A0A0A0KGH7_CUCSA</name>
<evidence type="ECO:0000313" key="3">
    <source>
        <dbReference type="Proteomes" id="UP000029981"/>
    </source>
</evidence>
<dbReference type="OrthoDB" id="10263927at2759"/>
<dbReference type="InterPro" id="IPR027417">
    <property type="entry name" value="P-loop_NTPase"/>
</dbReference>
<organism evidence="2 3">
    <name type="scientific">Cucumis sativus</name>
    <name type="common">Cucumber</name>
    <dbReference type="NCBI Taxonomy" id="3659"/>
    <lineage>
        <taxon>Eukaryota</taxon>
        <taxon>Viridiplantae</taxon>
        <taxon>Streptophyta</taxon>
        <taxon>Embryophyta</taxon>
        <taxon>Tracheophyta</taxon>
        <taxon>Spermatophyta</taxon>
        <taxon>Magnoliopsida</taxon>
        <taxon>eudicotyledons</taxon>
        <taxon>Gunneridae</taxon>
        <taxon>Pentapetalae</taxon>
        <taxon>rosids</taxon>
        <taxon>fabids</taxon>
        <taxon>Cucurbitales</taxon>
        <taxon>Cucurbitaceae</taxon>
        <taxon>Benincaseae</taxon>
        <taxon>Cucumis</taxon>
    </lineage>
</organism>
<dbReference type="eggNOG" id="ENOG502QR37">
    <property type="taxonomic scope" value="Eukaryota"/>
</dbReference>
<feature type="compositionally biased region" description="Polar residues" evidence="1">
    <location>
        <begin position="543"/>
        <end position="555"/>
    </location>
</feature>
<dbReference type="Gene3D" id="3.40.50.300">
    <property type="entry name" value="P-loop containing nucleotide triphosphate hydrolases"/>
    <property type="match status" value="1"/>
</dbReference>
<dbReference type="AlphaFoldDB" id="A0A0A0KGH7"/>
<dbReference type="Proteomes" id="UP000029981">
    <property type="component" value="Chromosome 6"/>
</dbReference>
<feature type="compositionally biased region" description="Basic and acidic residues" evidence="1">
    <location>
        <begin position="560"/>
        <end position="574"/>
    </location>
</feature>
<dbReference type="PANTHER" id="PTHR33477">
    <property type="entry name" value="P-LOOP NTPASE DOMAIN-CONTAINING PROTEIN LPA1 HOMOLOG 1"/>
    <property type="match status" value="1"/>
</dbReference>
<accession>A0A0A0KGH7</accession>
<feature type="compositionally biased region" description="Basic residues" evidence="1">
    <location>
        <begin position="694"/>
        <end position="709"/>
    </location>
</feature>
<proteinExistence type="predicted"/>
<feature type="compositionally biased region" description="Acidic residues" evidence="1">
    <location>
        <begin position="575"/>
        <end position="591"/>
    </location>
</feature>
<reference evidence="2 3" key="3">
    <citation type="journal article" date="2010" name="BMC Genomics">
        <title>Transcriptome sequencing and comparative analysis of cucumber flowers with different sex types.</title>
        <authorList>
            <person name="Guo S."/>
            <person name="Zheng Y."/>
            <person name="Joung J.G."/>
            <person name="Liu S."/>
            <person name="Zhang Z."/>
            <person name="Crasta O.R."/>
            <person name="Sobral B.W."/>
            <person name="Xu Y."/>
            <person name="Huang S."/>
            <person name="Fei Z."/>
        </authorList>
    </citation>
    <scope>NUCLEOTIDE SEQUENCE [LARGE SCALE GENOMIC DNA]</scope>
    <source>
        <strain evidence="3">cv. 9930</strain>
    </source>
</reference>
<feature type="region of interest" description="Disordered" evidence="1">
    <location>
        <begin position="524"/>
        <end position="594"/>
    </location>
</feature>
<dbReference type="OMA" id="THCLVAD"/>
<dbReference type="KEGG" id="csv:101212242"/>
<dbReference type="PANTHER" id="PTHR33477:SF3">
    <property type="entry name" value="P-LOOP NTPASE DOMAIN-CONTAINING PROTEIN LPA1 HOMOLOG 1"/>
    <property type="match status" value="1"/>
</dbReference>
<reference evidence="2 3" key="1">
    <citation type="journal article" date="2009" name="Nat. Genet.">
        <title>The genome of the cucumber, Cucumis sativus L.</title>
        <authorList>
            <person name="Huang S."/>
            <person name="Li R."/>
            <person name="Zhang Z."/>
            <person name="Li L."/>
            <person name="Gu X."/>
            <person name="Fan W."/>
            <person name="Lucas W.J."/>
            <person name="Wang X."/>
            <person name="Xie B."/>
            <person name="Ni P."/>
            <person name="Ren Y."/>
            <person name="Zhu H."/>
            <person name="Li J."/>
            <person name="Lin K."/>
            <person name="Jin W."/>
            <person name="Fei Z."/>
            <person name="Li G."/>
            <person name="Staub J."/>
            <person name="Kilian A."/>
            <person name="van der Vossen E.A."/>
            <person name="Wu Y."/>
            <person name="Guo J."/>
            <person name="He J."/>
            <person name="Jia Z."/>
            <person name="Ren Y."/>
            <person name="Tian G."/>
            <person name="Lu Y."/>
            <person name="Ruan J."/>
            <person name="Qian W."/>
            <person name="Wang M."/>
            <person name="Huang Q."/>
            <person name="Li B."/>
            <person name="Xuan Z."/>
            <person name="Cao J."/>
            <person name="Asan"/>
            <person name="Wu Z."/>
            <person name="Zhang J."/>
            <person name="Cai Q."/>
            <person name="Bai Y."/>
            <person name="Zhao B."/>
            <person name="Han Y."/>
            <person name="Li Y."/>
            <person name="Li X."/>
            <person name="Wang S."/>
            <person name="Shi Q."/>
            <person name="Liu S."/>
            <person name="Cho W.K."/>
            <person name="Kim J.Y."/>
            <person name="Xu Y."/>
            <person name="Heller-Uszynska K."/>
            <person name="Miao H."/>
            <person name="Cheng Z."/>
            <person name="Zhang S."/>
            <person name="Wu J."/>
            <person name="Yang Y."/>
            <person name="Kang H."/>
            <person name="Li M."/>
            <person name="Liang H."/>
            <person name="Ren X."/>
            <person name="Shi Z."/>
            <person name="Wen M."/>
            <person name="Jian M."/>
            <person name="Yang H."/>
            <person name="Zhang G."/>
            <person name="Yang Z."/>
            <person name="Chen R."/>
            <person name="Liu S."/>
            <person name="Li J."/>
            <person name="Ma L."/>
            <person name="Liu H."/>
            <person name="Zhou Y."/>
            <person name="Zhao J."/>
            <person name="Fang X."/>
            <person name="Li G."/>
            <person name="Fang L."/>
            <person name="Li Y."/>
            <person name="Liu D."/>
            <person name="Zheng H."/>
            <person name="Zhang Y."/>
            <person name="Qin N."/>
            <person name="Li Z."/>
            <person name="Yang G."/>
            <person name="Yang S."/>
            <person name="Bolund L."/>
            <person name="Kristiansen K."/>
            <person name="Zheng H."/>
            <person name="Li S."/>
            <person name="Zhang X."/>
            <person name="Yang H."/>
            <person name="Wang J."/>
            <person name="Sun R."/>
            <person name="Zhang B."/>
            <person name="Jiang S."/>
            <person name="Wang J."/>
            <person name="Du Y."/>
            <person name="Li S."/>
        </authorList>
    </citation>
    <scope>NUCLEOTIDE SEQUENCE [LARGE SCALE GENOMIC DNA]</scope>
    <source>
        <strain evidence="3">cv. 9930</strain>
    </source>
</reference>
<dbReference type="SUPFAM" id="SSF52540">
    <property type="entry name" value="P-loop containing nucleoside triphosphate hydrolases"/>
    <property type="match status" value="1"/>
</dbReference>
<evidence type="ECO:0000256" key="1">
    <source>
        <dbReference type="SAM" id="MobiDB-lite"/>
    </source>
</evidence>
<feature type="compositionally biased region" description="Basic and acidic residues" evidence="1">
    <location>
        <begin position="532"/>
        <end position="542"/>
    </location>
</feature>
<reference evidence="2 3" key="2">
    <citation type="journal article" date="2009" name="PLoS ONE">
        <title>An integrated genetic and cytogenetic map of the cucumber genome.</title>
        <authorList>
            <person name="Ren Y."/>
            <person name="Zhang Z."/>
            <person name="Liu J."/>
            <person name="Staub J.E."/>
            <person name="Han Y."/>
            <person name="Cheng Z."/>
            <person name="Li X."/>
            <person name="Lu J."/>
            <person name="Miao H."/>
            <person name="Kang H."/>
            <person name="Xie B."/>
            <person name="Gu X."/>
            <person name="Wang X."/>
            <person name="Du Y."/>
            <person name="Jin W."/>
            <person name="Huang S."/>
        </authorList>
    </citation>
    <scope>NUCLEOTIDE SEQUENCE [LARGE SCALE GENOMIC DNA]</scope>
    <source>
        <strain evidence="3">cv. 9930</strain>
    </source>
</reference>
<gene>
    <name evidence="2" type="ORF">Csa_6G147540</name>
</gene>
<evidence type="ECO:0000313" key="2">
    <source>
        <dbReference type="EMBL" id="KGN46861.1"/>
    </source>
</evidence>
<reference evidence="2 3" key="4">
    <citation type="journal article" date="2011" name="BMC Genomics">
        <title>RNA-Seq improves annotation of protein-coding genes in the cucumber genome.</title>
        <authorList>
            <person name="Li Z."/>
            <person name="Zhang Z."/>
            <person name="Yan P."/>
            <person name="Huang S."/>
            <person name="Fei Z."/>
            <person name="Lin K."/>
        </authorList>
    </citation>
    <scope>NUCLEOTIDE SEQUENCE [LARGE SCALE GENOMIC DNA]</scope>
    <source>
        <strain evidence="3">cv. 9930</strain>
    </source>
</reference>
<dbReference type="EMBL" id="CM002927">
    <property type="protein sequence ID" value="KGN46861.1"/>
    <property type="molecule type" value="Genomic_DNA"/>
</dbReference>
<keyword evidence="3" id="KW-1185">Reference proteome</keyword>
<dbReference type="Gramene" id="KGN46861">
    <property type="protein sequence ID" value="KGN46861"/>
    <property type="gene ID" value="Csa_6G147540"/>
</dbReference>